<dbReference type="InterPro" id="IPR025857">
    <property type="entry name" value="MacB_PCD"/>
</dbReference>
<evidence type="ECO:0000313" key="9">
    <source>
        <dbReference type="EMBL" id="RFM36905.1"/>
    </source>
</evidence>
<feature type="transmembrane region" description="Helical" evidence="6">
    <location>
        <begin position="324"/>
        <end position="352"/>
    </location>
</feature>
<evidence type="ECO:0008006" key="11">
    <source>
        <dbReference type="Google" id="ProtNLM"/>
    </source>
</evidence>
<dbReference type="Proteomes" id="UP000261174">
    <property type="component" value="Unassembled WGS sequence"/>
</dbReference>
<keyword evidence="3 6" id="KW-0812">Transmembrane</keyword>
<feature type="transmembrane region" description="Helical" evidence="6">
    <location>
        <begin position="710"/>
        <end position="734"/>
    </location>
</feature>
<feature type="domain" description="MacB-like periplasmic core" evidence="8">
    <location>
        <begin position="431"/>
        <end position="616"/>
    </location>
</feature>
<evidence type="ECO:0000256" key="5">
    <source>
        <dbReference type="ARBA" id="ARBA00023136"/>
    </source>
</evidence>
<comment type="caution">
    <text evidence="9">The sequence shown here is derived from an EMBL/GenBank/DDBJ whole genome shotgun (WGS) entry which is preliminary data.</text>
</comment>
<feature type="transmembrane region" description="Helical" evidence="6">
    <location>
        <begin position="754"/>
        <end position="779"/>
    </location>
</feature>
<sequence length="789" mass="89168">MFKNNLRIAFRTLFTNKVYGLLNILGLALSMTCGLLIFILIKYHLSFDNFHHNPDRIYQFVTEQHRENISYTSSVPPGFANAFREDFGASGTVAQAATYTDVLVTYDQKKFIEEEGTVFTEPAYFDIFNFPLLSGTNMLAEPNTALITTSLAKKYFGNEDPINKVIKIENKLDARVTGILKDLPANTDQPAGIFVSWKSIKGFDMFLGKDDNWNGITTVLKTYVRLQPGVSPENLEKQFPKYREKRKGSKNVHEYHLLPLKERHFDERYTGVMEKSSLWILAFTGLFLIVAACLNFINLSTAQALRRSKEVGIRKALGSFRVQLFWQFIIETGIIVVMATLIAIALSALLLPNVNALASVKLNLKDAFDLKLLAFTIGMILIVTFFAGSYPGLILSGFRPVMALKGKVSMQQVGNFNIRRSLIVTQFMITFILIIGMFVITRQMQYTRQKDLGFNKDAVLMVPMGADSLDANVTSLKNELMRQAGVRSVSFCFEAPSSYSNWNTNFRLLGDAEDEPFTVDVRSADEQYIPTFGLQLIAGRNIFPDSLGRECIVNEIMMHKLNMQSPQELLGKQVRFNGENQATIVGVVKNFHMHSLHDDIGPVLITPFPKFYQNLAIKLNMGQMNTTIPAIEKLWTARFPDKLYTYQFFDKQIADFYEGEEASLQMVRIFSIIAIFIGCLGLYGLISFMVMQKTKEIGIRKVLGSSVGEILWIFGKEFAVLILLAFCLAAPMAWWMMNKWLEDFKFHVELGPWMFAGAIILTVVVAGLTVSFQSVKAALMNPVRSLRME</sequence>
<feature type="transmembrane region" description="Helical" evidence="6">
    <location>
        <begin position="669"/>
        <end position="690"/>
    </location>
</feature>
<accession>A0A3E1P9N4</accession>
<protein>
    <recommendedName>
        <fullName evidence="11">ABC transporter permease</fullName>
    </recommendedName>
</protein>
<name>A0A3E1P9N4_9BACT</name>
<dbReference type="GO" id="GO:0022857">
    <property type="term" value="F:transmembrane transporter activity"/>
    <property type="evidence" value="ECO:0007669"/>
    <property type="project" value="TreeGrafter"/>
</dbReference>
<gene>
    <name evidence="9" type="ORF">DXN04_05255</name>
</gene>
<evidence type="ECO:0000259" key="7">
    <source>
        <dbReference type="Pfam" id="PF02687"/>
    </source>
</evidence>
<evidence type="ECO:0000256" key="4">
    <source>
        <dbReference type="ARBA" id="ARBA00022989"/>
    </source>
</evidence>
<evidence type="ECO:0000313" key="10">
    <source>
        <dbReference type="Proteomes" id="UP000261174"/>
    </source>
</evidence>
<feature type="transmembrane region" description="Helical" evidence="6">
    <location>
        <begin position="21"/>
        <end position="41"/>
    </location>
</feature>
<dbReference type="RefSeq" id="WP_116852225.1">
    <property type="nucleotide sequence ID" value="NZ_QTJV01000001.1"/>
</dbReference>
<feature type="transmembrane region" description="Helical" evidence="6">
    <location>
        <begin position="278"/>
        <end position="299"/>
    </location>
</feature>
<keyword evidence="10" id="KW-1185">Reference proteome</keyword>
<keyword evidence="2" id="KW-1003">Cell membrane</keyword>
<evidence type="ECO:0000256" key="1">
    <source>
        <dbReference type="ARBA" id="ARBA00004651"/>
    </source>
</evidence>
<dbReference type="PANTHER" id="PTHR30572:SF18">
    <property type="entry name" value="ABC-TYPE MACROLIDE FAMILY EXPORT SYSTEM PERMEASE COMPONENT 2"/>
    <property type="match status" value="1"/>
</dbReference>
<feature type="domain" description="MacB-like periplasmic core" evidence="8">
    <location>
        <begin position="21"/>
        <end position="239"/>
    </location>
</feature>
<evidence type="ECO:0000259" key="8">
    <source>
        <dbReference type="Pfam" id="PF12704"/>
    </source>
</evidence>
<evidence type="ECO:0000256" key="3">
    <source>
        <dbReference type="ARBA" id="ARBA00022692"/>
    </source>
</evidence>
<evidence type="ECO:0000256" key="2">
    <source>
        <dbReference type="ARBA" id="ARBA00022475"/>
    </source>
</evidence>
<keyword evidence="4 6" id="KW-1133">Transmembrane helix</keyword>
<feature type="domain" description="ABC3 transporter permease C-terminal" evidence="7">
    <location>
        <begin position="284"/>
        <end position="395"/>
    </location>
</feature>
<evidence type="ECO:0000256" key="6">
    <source>
        <dbReference type="SAM" id="Phobius"/>
    </source>
</evidence>
<dbReference type="OrthoDB" id="1451596at2"/>
<comment type="subcellular location">
    <subcellularLocation>
        <location evidence="1">Cell membrane</location>
        <topology evidence="1">Multi-pass membrane protein</topology>
    </subcellularLocation>
</comment>
<dbReference type="PANTHER" id="PTHR30572">
    <property type="entry name" value="MEMBRANE COMPONENT OF TRANSPORTER-RELATED"/>
    <property type="match status" value="1"/>
</dbReference>
<keyword evidence="5 6" id="KW-0472">Membrane</keyword>
<feature type="transmembrane region" description="Helical" evidence="6">
    <location>
        <begin position="422"/>
        <end position="440"/>
    </location>
</feature>
<dbReference type="Pfam" id="PF02687">
    <property type="entry name" value="FtsX"/>
    <property type="match status" value="2"/>
</dbReference>
<dbReference type="Pfam" id="PF12704">
    <property type="entry name" value="MacB_PCD"/>
    <property type="match status" value="2"/>
</dbReference>
<dbReference type="GO" id="GO:0005886">
    <property type="term" value="C:plasma membrane"/>
    <property type="evidence" value="ECO:0007669"/>
    <property type="project" value="UniProtKB-SubCell"/>
</dbReference>
<dbReference type="InterPro" id="IPR050250">
    <property type="entry name" value="Macrolide_Exporter_MacB"/>
</dbReference>
<reference evidence="9 10" key="1">
    <citation type="submission" date="2018-08" db="EMBL/GenBank/DDBJ databases">
        <title>Chitinophaga sp. K20C18050901, a novel bacterium isolated from forest soil.</title>
        <authorList>
            <person name="Wang C."/>
        </authorList>
    </citation>
    <scope>NUCLEOTIDE SEQUENCE [LARGE SCALE GENOMIC DNA]</scope>
    <source>
        <strain evidence="9 10">K20C18050901</strain>
    </source>
</reference>
<dbReference type="InterPro" id="IPR003838">
    <property type="entry name" value="ABC3_permease_C"/>
</dbReference>
<feature type="transmembrane region" description="Helical" evidence="6">
    <location>
        <begin position="372"/>
        <end position="401"/>
    </location>
</feature>
<organism evidence="9 10">
    <name type="scientific">Chitinophaga silvisoli</name>
    <dbReference type="NCBI Taxonomy" id="2291814"/>
    <lineage>
        <taxon>Bacteria</taxon>
        <taxon>Pseudomonadati</taxon>
        <taxon>Bacteroidota</taxon>
        <taxon>Chitinophagia</taxon>
        <taxon>Chitinophagales</taxon>
        <taxon>Chitinophagaceae</taxon>
        <taxon>Chitinophaga</taxon>
    </lineage>
</organism>
<feature type="domain" description="ABC3 transporter permease C-terminal" evidence="7">
    <location>
        <begin position="669"/>
        <end position="781"/>
    </location>
</feature>
<dbReference type="EMBL" id="QTJV01000001">
    <property type="protein sequence ID" value="RFM36905.1"/>
    <property type="molecule type" value="Genomic_DNA"/>
</dbReference>
<dbReference type="AlphaFoldDB" id="A0A3E1P9N4"/>
<proteinExistence type="predicted"/>